<dbReference type="InterPro" id="IPR001789">
    <property type="entry name" value="Sig_transdc_resp-reg_receiver"/>
</dbReference>
<dbReference type="GO" id="GO:0050568">
    <property type="term" value="F:protein-glutamine glutaminase activity"/>
    <property type="evidence" value="ECO:0007669"/>
    <property type="project" value="UniProtKB-UniRule"/>
</dbReference>
<evidence type="ECO:0000256" key="1">
    <source>
        <dbReference type="ARBA" id="ARBA00022801"/>
    </source>
</evidence>
<comment type="similarity">
    <text evidence="3">Belongs to the CheB family.</text>
</comment>
<dbReference type="CDD" id="cd17541">
    <property type="entry name" value="REC_CheB-like"/>
    <property type="match status" value="1"/>
</dbReference>
<dbReference type="GO" id="GO:0005737">
    <property type="term" value="C:cytoplasm"/>
    <property type="evidence" value="ECO:0007669"/>
    <property type="project" value="UniProtKB-SubCell"/>
</dbReference>
<dbReference type="KEGG" id="dap:Dacet_2849"/>
<dbReference type="Gene3D" id="3.40.50.180">
    <property type="entry name" value="Methylesterase CheB, C-terminal domain"/>
    <property type="match status" value="1"/>
</dbReference>
<dbReference type="PROSITE" id="PS50122">
    <property type="entry name" value="CHEB"/>
    <property type="match status" value="1"/>
</dbReference>
<dbReference type="InterPro" id="IPR008248">
    <property type="entry name" value="CheB-like"/>
</dbReference>
<comment type="subcellular location">
    <subcellularLocation>
        <location evidence="3">Cytoplasm</location>
    </subcellularLocation>
</comment>
<protein>
    <recommendedName>
        <fullName evidence="3">Protein-glutamate methylesterase/protein-glutamine glutaminase</fullName>
        <ecNumber evidence="3">3.1.1.61</ecNumber>
        <ecNumber evidence="3">3.5.1.44</ecNumber>
    </recommendedName>
</protein>
<evidence type="ECO:0000256" key="3">
    <source>
        <dbReference type="HAMAP-Rule" id="MF_00099"/>
    </source>
</evidence>
<dbReference type="InterPro" id="IPR000673">
    <property type="entry name" value="Sig_transdc_resp-reg_Me-estase"/>
</dbReference>
<dbReference type="EC" id="3.5.1.44" evidence="3"/>
<dbReference type="PANTHER" id="PTHR42872">
    <property type="entry name" value="PROTEIN-GLUTAMATE METHYLESTERASE/PROTEIN-GLUTAMINE GLUTAMINASE"/>
    <property type="match status" value="1"/>
</dbReference>
<dbReference type="EC" id="3.1.1.61" evidence="3"/>
<evidence type="ECO:0000256" key="6">
    <source>
        <dbReference type="SAM" id="MobiDB-lite"/>
    </source>
</evidence>
<comment type="PTM">
    <text evidence="3">Phosphorylated by CheA. Phosphorylation of the N-terminal regulatory domain activates the methylesterase activity.</text>
</comment>
<sequence length="356" mass="38449">MPKVKLLIVDDSAFMRKAIENMVKKDPEIVIVGTAKNGIEAVEQVKTLRPDVITLDIEMPRMDGLTALQKIMAENPLPVIMVSSLTTEGAEATLKALDLGAVDFIPKDKSFASFGVMKIEDQLIAKVKGFGAKKMFFRRPSLARPSMPSSTITKPTTPPRPAPKITSKKKLVIIGTSTGGPQSLQKVIPLLPGDLGVPILVVQHMPPNFTKSLAQRLNSLSKLTVLEAQGKEKLEPNHVYIAKGGTHMKIKKMGPHFYTEVGTEPSNTLHIPSVDVTAASVAETIGRDALGVIMTGMGSDGMKGLQLLKLKGGSVIAQDEESCIVYGMPRAVVEAGFNDEVVPLTEIYQRIVAYCR</sequence>
<dbReference type="SMART" id="SM00448">
    <property type="entry name" value="REC"/>
    <property type="match status" value="1"/>
</dbReference>
<dbReference type="InterPro" id="IPR011006">
    <property type="entry name" value="CheY-like_superfamily"/>
</dbReference>
<feature type="region of interest" description="Disordered" evidence="6">
    <location>
        <begin position="144"/>
        <end position="164"/>
    </location>
</feature>
<evidence type="ECO:0000256" key="5">
    <source>
        <dbReference type="PROSITE-ProRule" id="PRU00169"/>
    </source>
</evidence>
<feature type="active site" evidence="3 4">
    <location>
        <position position="177"/>
    </location>
</feature>
<keyword evidence="3 5" id="KW-0597">Phosphoprotein</keyword>
<dbReference type="NCBIfam" id="NF009206">
    <property type="entry name" value="PRK12555.1"/>
    <property type="match status" value="1"/>
</dbReference>
<proteinExistence type="inferred from homology"/>
<comment type="catalytic activity">
    <reaction evidence="3">
        <text>L-glutaminyl-[protein] + H2O = L-glutamyl-[protein] + NH4(+)</text>
        <dbReference type="Rhea" id="RHEA:16441"/>
        <dbReference type="Rhea" id="RHEA-COMP:10207"/>
        <dbReference type="Rhea" id="RHEA-COMP:10208"/>
        <dbReference type="ChEBI" id="CHEBI:15377"/>
        <dbReference type="ChEBI" id="CHEBI:28938"/>
        <dbReference type="ChEBI" id="CHEBI:29973"/>
        <dbReference type="ChEBI" id="CHEBI:30011"/>
        <dbReference type="EC" id="3.5.1.44"/>
    </reaction>
</comment>
<feature type="active site" evidence="3 4">
    <location>
        <position position="204"/>
    </location>
</feature>
<reference evidence="9 10" key="1">
    <citation type="journal article" date="2010" name="Stand. Genomic Sci.">
        <title>Complete genome sequence of Denitrovibrio acetiphilus type strain (N2460).</title>
        <authorList>
            <person name="Kiss H."/>
            <person name="Lang E."/>
            <person name="Lapidus A."/>
            <person name="Copeland A."/>
            <person name="Nolan M."/>
            <person name="Glavina Del Rio T."/>
            <person name="Chen F."/>
            <person name="Lucas S."/>
            <person name="Tice H."/>
            <person name="Cheng J.F."/>
            <person name="Han C."/>
            <person name="Goodwin L."/>
            <person name="Pitluck S."/>
            <person name="Liolios K."/>
            <person name="Pati A."/>
            <person name="Ivanova N."/>
            <person name="Mavromatis K."/>
            <person name="Chen A."/>
            <person name="Palaniappan K."/>
            <person name="Land M."/>
            <person name="Hauser L."/>
            <person name="Chang Y.J."/>
            <person name="Jeffries C.D."/>
            <person name="Detter J.C."/>
            <person name="Brettin T."/>
            <person name="Spring S."/>
            <person name="Rohde M."/>
            <person name="Goker M."/>
            <person name="Woyke T."/>
            <person name="Bristow J."/>
            <person name="Eisen J.A."/>
            <person name="Markowitz V."/>
            <person name="Hugenholtz P."/>
            <person name="Kyrpides N.C."/>
            <person name="Klenk H.P."/>
        </authorList>
    </citation>
    <scope>NUCLEOTIDE SEQUENCE [LARGE SCALE GENOMIC DNA]</scope>
    <source>
        <strain evidence="10">DSM 12809 / NBRC 114555 / N2460</strain>
    </source>
</reference>
<dbReference type="Pfam" id="PF01339">
    <property type="entry name" value="CheB_methylest"/>
    <property type="match status" value="1"/>
</dbReference>
<feature type="modified residue" description="4-aspartylphosphate" evidence="3 5">
    <location>
        <position position="56"/>
    </location>
</feature>
<dbReference type="PANTHER" id="PTHR42872:SF3">
    <property type="entry name" value="PROTEIN-GLUTAMATE METHYLESTERASE_PROTEIN-GLUTAMINE GLUTAMINASE 1"/>
    <property type="match status" value="1"/>
</dbReference>
<dbReference type="SUPFAM" id="SSF52172">
    <property type="entry name" value="CheY-like"/>
    <property type="match status" value="1"/>
</dbReference>
<keyword evidence="1 3" id="KW-0378">Hydrolase</keyword>
<dbReference type="GO" id="GO:0006935">
    <property type="term" value="P:chemotaxis"/>
    <property type="evidence" value="ECO:0007669"/>
    <property type="project" value="UniProtKB-UniRule"/>
</dbReference>
<dbReference type="HOGENOM" id="CLU_000445_51_0_0"/>
<organism evidence="9 10">
    <name type="scientific">Denitrovibrio acetiphilus (strain DSM 12809 / NBRC 114555 / N2460)</name>
    <dbReference type="NCBI Taxonomy" id="522772"/>
    <lineage>
        <taxon>Bacteria</taxon>
        <taxon>Pseudomonadati</taxon>
        <taxon>Deferribacterota</taxon>
        <taxon>Deferribacteres</taxon>
        <taxon>Deferribacterales</taxon>
        <taxon>Geovibrionaceae</taxon>
        <taxon>Denitrovibrio</taxon>
    </lineage>
</organism>
<evidence type="ECO:0000259" key="8">
    <source>
        <dbReference type="PROSITE" id="PS50122"/>
    </source>
</evidence>
<keyword evidence="3 4" id="KW-0145">Chemotaxis</keyword>
<dbReference type="Proteomes" id="UP000002012">
    <property type="component" value="Chromosome"/>
</dbReference>
<dbReference type="HAMAP" id="MF_00099">
    <property type="entry name" value="CheB_chemtxs"/>
    <property type="match status" value="1"/>
</dbReference>
<dbReference type="InterPro" id="IPR035909">
    <property type="entry name" value="CheB_C"/>
</dbReference>
<keyword evidence="10" id="KW-1185">Reference proteome</keyword>
<name>D4H6C5_DENA2</name>
<dbReference type="GO" id="GO:0000156">
    <property type="term" value="F:phosphorelay response regulator activity"/>
    <property type="evidence" value="ECO:0007669"/>
    <property type="project" value="InterPro"/>
</dbReference>
<dbReference type="NCBIfam" id="NF001965">
    <property type="entry name" value="PRK00742.1"/>
    <property type="match status" value="1"/>
</dbReference>
<feature type="domain" description="Response regulatory" evidence="7">
    <location>
        <begin position="5"/>
        <end position="122"/>
    </location>
</feature>
<keyword evidence="3" id="KW-0963">Cytoplasm</keyword>
<dbReference type="AlphaFoldDB" id="D4H6C5"/>
<accession>D4H6C5</accession>
<dbReference type="RefSeq" id="WP_013012086.1">
    <property type="nucleotide sequence ID" value="NC_013943.1"/>
</dbReference>
<dbReference type="EMBL" id="CP001968">
    <property type="protein sequence ID" value="ADD69599.1"/>
    <property type="molecule type" value="Genomic_DNA"/>
</dbReference>
<evidence type="ECO:0000313" key="10">
    <source>
        <dbReference type="Proteomes" id="UP000002012"/>
    </source>
</evidence>
<comment type="function">
    <text evidence="3">Involved in chemotaxis. Part of a chemotaxis signal transduction system that modulates chemotaxis in response to various stimuli. Catalyzes the demethylation of specific methylglutamate residues introduced into the chemoreceptors (methyl-accepting chemotaxis proteins or MCP) by CheR. Also mediates the irreversible deamidation of specific glutamine residues to glutamic acid.</text>
</comment>
<dbReference type="STRING" id="522772.Dacet_2849"/>
<comment type="catalytic activity">
    <reaction evidence="2 3">
        <text>[protein]-L-glutamate 5-O-methyl ester + H2O = L-glutamyl-[protein] + methanol + H(+)</text>
        <dbReference type="Rhea" id="RHEA:23236"/>
        <dbReference type="Rhea" id="RHEA-COMP:10208"/>
        <dbReference type="Rhea" id="RHEA-COMP:10311"/>
        <dbReference type="ChEBI" id="CHEBI:15377"/>
        <dbReference type="ChEBI" id="CHEBI:15378"/>
        <dbReference type="ChEBI" id="CHEBI:17790"/>
        <dbReference type="ChEBI" id="CHEBI:29973"/>
        <dbReference type="ChEBI" id="CHEBI:82795"/>
        <dbReference type="EC" id="3.1.1.61"/>
    </reaction>
</comment>
<evidence type="ECO:0000256" key="2">
    <source>
        <dbReference type="ARBA" id="ARBA00048267"/>
    </source>
</evidence>
<evidence type="ECO:0000313" key="9">
    <source>
        <dbReference type="EMBL" id="ADD69599.1"/>
    </source>
</evidence>
<dbReference type="PaxDb" id="522772-Dacet_2849"/>
<dbReference type="PIRSF" id="PIRSF000876">
    <property type="entry name" value="RR_chemtxs_CheB"/>
    <property type="match status" value="1"/>
</dbReference>
<dbReference type="OrthoDB" id="9793421at2"/>
<dbReference type="eggNOG" id="COG2201">
    <property type="taxonomic scope" value="Bacteria"/>
</dbReference>
<comment type="domain">
    <text evidence="3">Contains a C-terminal catalytic domain, and an N-terminal region which modulates catalytic activity.</text>
</comment>
<evidence type="ECO:0000259" key="7">
    <source>
        <dbReference type="PROSITE" id="PS50110"/>
    </source>
</evidence>
<feature type="compositionally biased region" description="Low complexity" evidence="6">
    <location>
        <begin position="145"/>
        <end position="155"/>
    </location>
</feature>
<dbReference type="PROSITE" id="PS50110">
    <property type="entry name" value="RESPONSE_REGULATORY"/>
    <property type="match status" value="1"/>
</dbReference>
<dbReference type="InParanoid" id="D4H6C5"/>
<dbReference type="SUPFAM" id="SSF52738">
    <property type="entry name" value="Methylesterase CheB, C-terminal domain"/>
    <property type="match status" value="1"/>
</dbReference>
<feature type="domain" description="CheB-type methylesterase" evidence="8">
    <location>
        <begin position="165"/>
        <end position="356"/>
    </location>
</feature>
<feature type="active site" evidence="3 4">
    <location>
        <position position="300"/>
    </location>
</feature>
<dbReference type="Pfam" id="PF00072">
    <property type="entry name" value="Response_reg"/>
    <property type="match status" value="1"/>
</dbReference>
<evidence type="ECO:0000256" key="4">
    <source>
        <dbReference type="PROSITE-ProRule" id="PRU00050"/>
    </source>
</evidence>
<dbReference type="GO" id="GO:0008984">
    <property type="term" value="F:protein-glutamate methylesterase activity"/>
    <property type="evidence" value="ECO:0007669"/>
    <property type="project" value="UniProtKB-UniRule"/>
</dbReference>
<dbReference type="Gene3D" id="3.40.50.2300">
    <property type="match status" value="1"/>
</dbReference>
<dbReference type="CDD" id="cd16432">
    <property type="entry name" value="CheB_Rec"/>
    <property type="match status" value="1"/>
</dbReference>
<gene>
    <name evidence="3" type="primary">cheB</name>
    <name evidence="9" type="ordered locus">Dacet_2849</name>
</gene>